<dbReference type="EMBL" id="MCFA01000156">
    <property type="protein sequence ID" value="ORY02546.1"/>
    <property type="molecule type" value="Genomic_DNA"/>
</dbReference>
<evidence type="ECO:0000313" key="1">
    <source>
        <dbReference type="EMBL" id="ORY02546.1"/>
    </source>
</evidence>
<dbReference type="Proteomes" id="UP000193144">
    <property type="component" value="Unassembled WGS sequence"/>
</dbReference>
<protein>
    <submittedName>
        <fullName evidence="1">Uncharacterized protein</fullName>
    </submittedName>
</protein>
<keyword evidence="2" id="KW-1185">Reference proteome</keyword>
<accession>A0A1Y1YX80</accession>
<gene>
    <name evidence="1" type="ORF">BCR34DRAFT_574057</name>
</gene>
<name>A0A1Y1YX80_9PLEO</name>
<reference evidence="1 2" key="1">
    <citation type="submission" date="2016-07" db="EMBL/GenBank/DDBJ databases">
        <title>Pervasive Adenine N6-methylation of Active Genes in Fungi.</title>
        <authorList>
            <consortium name="DOE Joint Genome Institute"/>
            <person name="Mondo S.J."/>
            <person name="Dannebaum R.O."/>
            <person name="Kuo R.C."/>
            <person name="Labutti K."/>
            <person name="Haridas S."/>
            <person name="Kuo A."/>
            <person name="Salamov A."/>
            <person name="Ahrendt S.R."/>
            <person name="Lipzen A."/>
            <person name="Sullivan W."/>
            <person name="Andreopoulos W.B."/>
            <person name="Clum A."/>
            <person name="Lindquist E."/>
            <person name="Daum C."/>
            <person name="Ramamoorthy G.K."/>
            <person name="Gryganskyi A."/>
            <person name="Culley D."/>
            <person name="Magnuson J.K."/>
            <person name="James T.Y."/>
            <person name="O'Malley M.A."/>
            <person name="Stajich J.E."/>
            <person name="Spatafora J.W."/>
            <person name="Visel A."/>
            <person name="Grigoriev I.V."/>
        </authorList>
    </citation>
    <scope>NUCLEOTIDE SEQUENCE [LARGE SCALE GENOMIC DNA]</scope>
    <source>
        <strain evidence="1 2">CBS 115471</strain>
    </source>
</reference>
<comment type="caution">
    <text evidence="1">The sequence shown here is derived from an EMBL/GenBank/DDBJ whole genome shotgun (WGS) entry which is preliminary data.</text>
</comment>
<sequence>MSYSMLPQNEKLHTQFVYVAVRDTVVPQSPTHHLSQRRRWDSYALIQYMTPKALTYGNLSPKVKEPVDNMH</sequence>
<evidence type="ECO:0000313" key="2">
    <source>
        <dbReference type="Proteomes" id="UP000193144"/>
    </source>
</evidence>
<dbReference type="AlphaFoldDB" id="A0A1Y1YX80"/>
<proteinExistence type="predicted"/>
<organism evidence="1 2">
    <name type="scientific">Clohesyomyces aquaticus</name>
    <dbReference type="NCBI Taxonomy" id="1231657"/>
    <lineage>
        <taxon>Eukaryota</taxon>
        <taxon>Fungi</taxon>
        <taxon>Dikarya</taxon>
        <taxon>Ascomycota</taxon>
        <taxon>Pezizomycotina</taxon>
        <taxon>Dothideomycetes</taxon>
        <taxon>Pleosporomycetidae</taxon>
        <taxon>Pleosporales</taxon>
        <taxon>Lindgomycetaceae</taxon>
        <taxon>Clohesyomyces</taxon>
    </lineage>
</organism>